<dbReference type="InterPro" id="IPR000551">
    <property type="entry name" value="MerR-type_HTH_dom"/>
</dbReference>
<gene>
    <name evidence="4" type="primary">hmrR2</name>
    <name evidence="4" type="ORF">SRIMR7_19520</name>
</gene>
<dbReference type="SMART" id="SM00422">
    <property type="entry name" value="HTH_MERR"/>
    <property type="match status" value="1"/>
</dbReference>
<dbReference type="PANTHER" id="PTHR30204">
    <property type="entry name" value="REDOX-CYCLING DRUG-SENSING TRANSCRIPTIONAL ACTIVATOR SOXR"/>
    <property type="match status" value="1"/>
</dbReference>
<evidence type="ECO:0000256" key="2">
    <source>
        <dbReference type="SAM" id="MobiDB-lite"/>
    </source>
</evidence>
<dbReference type="GeneID" id="89729543"/>
<protein>
    <submittedName>
        <fullName evidence="4">HTH-type transcriptional regulator HmrR</fullName>
    </submittedName>
</protein>
<dbReference type="InterPro" id="IPR009061">
    <property type="entry name" value="DNA-bd_dom_put_sf"/>
</dbReference>
<evidence type="ECO:0000313" key="4">
    <source>
        <dbReference type="EMBL" id="UNZ04351.1"/>
    </source>
</evidence>
<keyword evidence="5" id="KW-1185">Reference proteome</keyword>
<dbReference type="RefSeq" id="WP_003978903.1">
    <property type="nucleotide sequence ID" value="NZ_CP043497.1"/>
</dbReference>
<evidence type="ECO:0000256" key="1">
    <source>
        <dbReference type="ARBA" id="ARBA00023125"/>
    </source>
</evidence>
<dbReference type="EMBL" id="CP094298">
    <property type="protein sequence ID" value="UNZ04351.1"/>
    <property type="molecule type" value="Genomic_DNA"/>
</dbReference>
<dbReference type="InterPro" id="IPR047057">
    <property type="entry name" value="MerR_fam"/>
</dbReference>
<accession>A0ABY3Z3E7</accession>
<dbReference type="Gene3D" id="1.10.1660.10">
    <property type="match status" value="1"/>
</dbReference>
<feature type="domain" description="HTH merR-type" evidence="3">
    <location>
        <begin position="1"/>
        <end position="68"/>
    </location>
</feature>
<sequence length="169" mass="18059">MLIGELAERSGTSERLLRYYERAGLLRPERLANGYRDYAESDVAAVQRVRALLAAGLPTRIIRQVLPCTTGTAAVHPCPGVLDALHDQLRALDRQFTALAAARQALRETIDETTARQAAMPTDGEPPASRTGTPHSPSPAPSESNGNNRVMSATGRAPSGRASGRCSRS</sequence>
<proteinExistence type="predicted"/>
<dbReference type="CDD" id="cd01282">
    <property type="entry name" value="HTH_MerR-like_sg3"/>
    <property type="match status" value="1"/>
</dbReference>
<name>A0ABY3Z3E7_STRRM</name>
<dbReference type="PROSITE" id="PS50937">
    <property type="entry name" value="HTH_MERR_2"/>
    <property type="match status" value="1"/>
</dbReference>
<dbReference type="PRINTS" id="PR00040">
    <property type="entry name" value="HTHMERR"/>
</dbReference>
<reference evidence="4 5" key="1">
    <citation type="submission" date="2022-03" db="EMBL/GenBank/DDBJ databases">
        <title>Complete genome of Streptomyces rimosus ssp. rimosus R7 (=ATCC 10970).</title>
        <authorList>
            <person name="Beganovic S."/>
            <person name="Ruckert C."/>
            <person name="Busche T."/>
            <person name="Kalinowski J."/>
            <person name="Wittmann C."/>
        </authorList>
    </citation>
    <scope>NUCLEOTIDE SEQUENCE [LARGE SCALE GENOMIC DNA]</scope>
    <source>
        <strain evidence="4 5">R7</strain>
    </source>
</reference>
<feature type="region of interest" description="Disordered" evidence="2">
    <location>
        <begin position="112"/>
        <end position="169"/>
    </location>
</feature>
<feature type="compositionally biased region" description="Polar residues" evidence="2">
    <location>
        <begin position="130"/>
        <end position="151"/>
    </location>
</feature>
<dbReference type="PANTHER" id="PTHR30204:SF93">
    <property type="entry name" value="HTH MERR-TYPE DOMAIN-CONTAINING PROTEIN"/>
    <property type="match status" value="1"/>
</dbReference>
<dbReference type="Proteomes" id="UP000829494">
    <property type="component" value="Chromosome"/>
</dbReference>
<dbReference type="SUPFAM" id="SSF46955">
    <property type="entry name" value="Putative DNA-binding domain"/>
    <property type="match status" value="1"/>
</dbReference>
<evidence type="ECO:0000259" key="3">
    <source>
        <dbReference type="PROSITE" id="PS50937"/>
    </source>
</evidence>
<keyword evidence="1" id="KW-0238">DNA-binding</keyword>
<evidence type="ECO:0000313" key="5">
    <source>
        <dbReference type="Proteomes" id="UP000829494"/>
    </source>
</evidence>
<organism evidence="4 5">
    <name type="scientific">Streptomyces rimosus subsp. rimosus</name>
    <dbReference type="NCBI Taxonomy" id="132474"/>
    <lineage>
        <taxon>Bacteria</taxon>
        <taxon>Bacillati</taxon>
        <taxon>Actinomycetota</taxon>
        <taxon>Actinomycetes</taxon>
        <taxon>Kitasatosporales</taxon>
        <taxon>Streptomycetaceae</taxon>
        <taxon>Streptomyces</taxon>
    </lineage>
</organism>
<dbReference type="Pfam" id="PF13411">
    <property type="entry name" value="MerR_1"/>
    <property type="match status" value="1"/>
</dbReference>